<dbReference type="STRING" id="1798351.A2930_01430"/>
<evidence type="ECO:0000313" key="1">
    <source>
        <dbReference type="EMBL" id="OGF81807.1"/>
    </source>
</evidence>
<proteinExistence type="predicted"/>
<gene>
    <name evidence="1" type="ORF">A2930_01430</name>
</gene>
<dbReference type="AlphaFoldDB" id="A0A1F5X1M7"/>
<dbReference type="EMBL" id="MFID01000005">
    <property type="protein sequence ID" value="OGF81807.1"/>
    <property type="molecule type" value="Genomic_DNA"/>
</dbReference>
<protein>
    <submittedName>
        <fullName evidence="1">Uncharacterized protein</fullName>
    </submittedName>
</protein>
<accession>A0A1F5X1M7</accession>
<comment type="caution">
    <text evidence="1">The sequence shown here is derived from an EMBL/GenBank/DDBJ whole genome shotgun (WGS) entry which is preliminary data.</text>
</comment>
<evidence type="ECO:0000313" key="2">
    <source>
        <dbReference type="Proteomes" id="UP000178114"/>
    </source>
</evidence>
<organism evidence="1 2">
    <name type="scientific">Candidatus Giovannonibacteria bacterium RIFCSPLOWO2_01_FULL_45_34</name>
    <dbReference type="NCBI Taxonomy" id="1798351"/>
    <lineage>
        <taxon>Bacteria</taxon>
        <taxon>Candidatus Giovannoniibacteriota</taxon>
    </lineage>
</organism>
<reference evidence="1 2" key="1">
    <citation type="journal article" date="2016" name="Nat. Commun.">
        <title>Thousands of microbial genomes shed light on interconnected biogeochemical processes in an aquifer system.</title>
        <authorList>
            <person name="Anantharaman K."/>
            <person name="Brown C.T."/>
            <person name="Hug L.A."/>
            <person name="Sharon I."/>
            <person name="Castelle C.J."/>
            <person name="Probst A.J."/>
            <person name="Thomas B.C."/>
            <person name="Singh A."/>
            <person name="Wilkins M.J."/>
            <person name="Karaoz U."/>
            <person name="Brodie E.L."/>
            <person name="Williams K.H."/>
            <person name="Hubbard S.S."/>
            <person name="Banfield J.F."/>
        </authorList>
    </citation>
    <scope>NUCLEOTIDE SEQUENCE [LARGE SCALE GENOMIC DNA]</scope>
</reference>
<sequence length="153" mass="17117">MQHIFEHYSAPKDSKKQHGIIMDKARFARLEILKIFIRAKAKEAGVDYTPVDDALKLAPELVSGKTADGRALTNKEKFEYTMLSLGSSAAFAFQLIDLPDEEHAAKITAIETVMKAGLKLETVQQGAQKLKEKHPEIAHILECMADFLDKQHI</sequence>
<name>A0A1F5X1M7_9BACT</name>
<dbReference type="Proteomes" id="UP000178114">
    <property type="component" value="Unassembled WGS sequence"/>
</dbReference>